<accession>A0ABP3UNK8</accession>
<keyword evidence="2" id="KW-1185">Reference proteome</keyword>
<protein>
    <submittedName>
        <fullName evidence="1">Alpha/beta hydrolase</fullName>
    </submittedName>
</protein>
<evidence type="ECO:0000313" key="2">
    <source>
        <dbReference type="Proteomes" id="UP001501510"/>
    </source>
</evidence>
<organism evidence="1 2">
    <name type="scientific">Clostridium oceanicum</name>
    <dbReference type="NCBI Taxonomy" id="1543"/>
    <lineage>
        <taxon>Bacteria</taxon>
        <taxon>Bacillati</taxon>
        <taxon>Bacillota</taxon>
        <taxon>Clostridia</taxon>
        <taxon>Eubacteriales</taxon>
        <taxon>Clostridiaceae</taxon>
        <taxon>Clostridium</taxon>
    </lineage>
</organism>
<comment type="caution">
    <text evidence="1">The sequence shown here is derived from an EMBL/GenBank/DDBJ whole genome shotgun (WGS) entry which is preliminary data.</text>
</comment>
<evidence type="ECO:0000313" key="1">
    <source>
        <dbReference type="EMBL" id="GAA0737062.1"/>
    </source>
</evidence>
<dbReference type="RefSeq" id="WP_343760015.1">
    <property type="nucleotide sequence ID" value="NZ_BAAACG010000008.1"/>
</dbReference>
<sequence length="345" mass="40552">MKIDFTYNKEKIDYIEGYILKGAFYRCNYTRFKTLYDKPYKGTENVQLYNFEPKGNIEASIFIVPGLGSRNIKFLLWMGTHLASAGIHSTIIVLPGNYTRVEDSSVSGKSFIKPDIKTMYRFWEHAVVDILSSIDLLEQKGVWKENNCLMGYCLGGMLSFIVSALDKRFNQTIFMTTGGYFPKIIHKSKVTKFARRLFKNGFRDNSFYIHDKKRLYSTYETQFPKIKEASLLEILNSEKFHPLFRIDPISYAHLLDKSKITFIDALFDETIPLYSKAVLFNEMSGSKRYIIPMTHVSWLPFERFLSEYILLKLNMNNRHYRKLVLKKQNLNFPFIDYLSKWKNNN</sequence>
<dbReference type="Proteomes" id="UP001501510">
    <property type="component" value="Unassembled WGS sequence"/>
</dbReference>
<dbReference type="InterPro" id="IPR029058">
    <property type="entry name" value="AB_hydrolase_fold"/>
</dbReference>
<name>A0ABP3UNK8_9CLOT</name>
<dbReference type="EMBL" id="BAAACG010000008">
    <property type="protein sequence ID" value="GAA0737062.1"/>
    <property type="molecule type" value="Genomic_DNA"/>
</dbReference>
<dbReference type="SUPFAM" id="SSF53474">
    <property type="entry name" value="alpha/beta-Hydrolases"/>
    <property type="match status" value="1"/>
</dbReference>
<dbReference type="GO" id="GO:0016787">
    <property type="term" value="F:hydrolase activity"/>
    <property type="evidence" value="ECO:0007669"/>
    <property type="project" value="UniProtKB-KW"/>
</dbReference>
<proteinExistence type="predicted"/>
<gene>
    <name evidence="1" type="ORF">GCM10008906_12750</name>
</gene>
<keyword evidence="1" id="KW-0378">Hydrolase</keyword>
<dbReference type="Gene3D" id="3.40.50.1820">
    <property type="entry name" value="alpha/beta hydrolase"/>
    <property type="match status" value="1"/>
</dbReference>
<reference evidence="2" key="1">
    <citation type="journal article" date="2019" name="Int. J. Syst. Evol. Microbiol.">
        <title>The Global Catalogue of Microorganisms (GCM) 10K type strain sequencing project: providing services to taxonomists for standard genome sequencing and annotation.</title>
        <authorList>
            <consortium name="The Broad Institute Genomics Platform"/>
            <consortium name="The Broad Institute Genome Sequencing Center for Infectious Disease"/>
            <person name="Wu L."/>
            <person name="Ma J."/>
        </authorList>
    </citation>
    <scope>NUCLEOTIDE SEQUENCE [LARGE SCALE GENOMIC DNA]</scope>
    <source>
        <strain evidence="2">JCM 1407</strain>
    </source>
</reference>